<dbReference type="EMBL" id="JBHSKF010000005">
    <property type="protein sequence ID" value="MFC5287892.1"/>
    <property type="molecule type" value="Genomic_DNA"/>
</dbReference>
<dbReference type="Proteomes" id="UP001596157">
    <property type="component" value="Unassembled WGS sequence"/>
</dbReference>
<evidence type="ECO:0000313" key="3">
    <source>
        <dbReference type="Proteomes" id="UP001596157"/>
    </source>
</evidence>
<dbReference type="RefSeq" id="WP_378247326.1">
    <property type="nucleotide sequence ID" value="NZ_JBHSKF010000005.1"/>
</dbReference>
<evidence type="ECO:0000256" key="1">
    <source>
        <dbReference type="SAM" id="Coils"/>
    </source>
</evidence>
<accession>A0ABW0EKF2</accession>
<evidence type="ECO:0000313" key="2">
    <source>
        <dbReference type="EMBL" id="MFC5287892.1"/>
    </source>
</evidence>
<keyword evidence="1" id="KW-0175">Coiled coil</keyword>
<sequence length="178" mass="18864">MTISVPALTRRLADTPPDFLADPATLSPAAIVSDTLTALGGPPLTDGSATEFTGADPNWTRLVLLTCWLATGSDGDPVRLHGLLSDGLGELAALVPAERFATDPDRREELARVLLRGLGVVPHGESAAQAADRLDTVDSVRRHRLLADAKAAEERAEAIRQAMAEKKAREAAARYSHV</sequence>
<proteinExistence type="predicted"/>
<name>A0ABW0EKF2_9PSEU</name>
<feature type="coiled-coil region" evidence="1">
    <location>
        <begin position="142"/>
        <end position="169"/>
    </location>
</feature>
<protein>
    <submittedName>
        <fullName evidence="2">Uncharacterized protein</fullName>
    </submittedName>
</protein>
<gene>
    <name evidence="2" type="ORF">ACFPM7_12590</name>
</gene>
<comment type="caution">
    <text evidence="2">The sequence shown here is derived from an EMBL/GenBank/DDBJ whole genome shotgun (WGS) entry which is preliminary data.</text>
</comment>
<reference evidence="3" key="1">
    <citation type="journal article" date="2019" name="Int. J. Syst. Evol. Microbiol.">
        <title>The Global Catalogue of Microorganisms (GCM) 10K type strain sequencing project: providing services to taxonomists for standard genome sequencing and annotation.</title>
        <authorList>
            <consortium name="The Broad Institute Genomics Platform"/>
            <consortium name="The Broad Institute Genome Sequencing Center for Infectious Disease"/>
            <person name="Wu L."/>
            <person name="Ma J."/>
        </authorList>
    </citation>
    <scope>NUCLEOTIDE SEQUENCE [LARGE SCALE GENOMIC DNA]</scope>
    <source>
        <strain evidence="3">CCUG 59778</strain>
    </source>
</reference>
<organism evidence="2 3">
    <name type="scientific">Actinokineospora guangxiensis</name>
    <dbReference type="NCBI Taxonomy" id="1490288"/>
    <lineage>
        <taxon>Bacteria</taxon>
        <taxon>Bacillati</taxon>
        <taxon>Actinomycetota</taxon>
        <taxon>Actinomycetes</taxon>
        <taxon>Pseudonocardiales</taxon>
        <taxon>Pseudonocardiaceae</taxon>
        <taxon>Actinokineospora</taxon>
    </lineage>
</organism>
<keyword evidence="3" id="KW-1185">Reference proteome</keyword>